<protein>
    <submittedName>
        <fullName evidence="1">Uncharacterized protein</fullName>
    </submittedName>
</protein>
<proteinExistence type="predicted"/>
<gene>
    <name evidence="1" type="ORF">GLP15_4475</name>
</gene>
<dbReference type="Proteomes" id="UP000008974">
    <property type="component" value="Unassembled WGS sequence"/>
</dbReference>
<dbReference type="OrthoDB" id="2289278at2759"/>
<reference evidence="1 2" key="1">
    <citation type="journal article" date="2010" name="BMC Genomics">
        <title>Genome analysis and comparative genomics of a Giardia intestinalis assemblage E isolate.</title>
        <authorList>
            <person name="Jerlstrom-Hultqvist J."/>
            <person name="Franzen O."/>
            <person name="Ankarklev J."/>
            <person name="Xu F."/>
            <person name="Nohynkova E."/>
            <person name="Andersson J.O."/>
            <person name="Svard S.G."/>
            <person name="Andersson B."/>
        </authorList>
    </citation>
    <scope>NUCLEOTIDE SEQUENCE [LARGE SCALE GENOMIC DNA]</scope>
    <source>
        <strain evidence="1 2">P15</strain>
    </source>
</reference>
<dbReference type="OMA" id="PCISGYT"/>
<dbReference type="AlphaFoldDB" id="E1F803"/>
<evidence type="ECO:0000313" key="1">
    <source>
        <dbReference type="EMBL" id="EFO61395.1"/>
    </source>
</evidence>
<comment type="caution">
    <text evidence="1">The sequence shown here is derived from an EMBL/GenBank/DDBJ whole genome shotgun (WGS) entry which is preliminary data.</text>
</comment>
<dbReference type="EMBL" id="ACVC01000229">
    <property type="protein sequence ID" value="EFO61395.1"/>
    <property type="molecule type" value="Genomic_DNA"/>
</dbReference>
<accession>E1F803</accession>
<sequence>MLVDLDMLLVAEFCQIQGPTVISSLPDYPCISGYTYRETERIISTLLLKVMSMNYPVDLDQNPLPHMYNADSYISVSYPLLSLVDQTDPDFFPDRHQLEQRIIHILHLSTFLPDISARGYVRKLSLLYLSFDAKKLDHMRFNLLFALNEALALLKYAATISTKIDLARYIVGLNKSIRDLDRVSRIVADIQLNEKILKSRLLDEGFSDGFISSVSFYSSNSTLTDLISLLKEFRKDVIAKFTLLRSETLPSIIIAVLNPQYAKYFSRPYLQLFDQREVAKLMLETLVLNKDTTTADIDAVYSPYLTQTISSILEHSPHLVLCNSHDLYVTAKQPLRRLEEYLNPLFLTLFKEIIEKIYGFYRLSLIDILSTEQCQNSQVILKFGEVFLFPAGELEDSLVFPRTSLHNNANILMDNYTDTLPSQFNFLTEPTRFLYTPNKCEDTYNTLLMSKWLFLHQYDPDTVLGSITWRDLAKEADLTWSLLDDLRRPCIHTFMHYNHESKIGHLLFFLYVLLSPRIFNNICTSLLQGKLLVVLCNKLVIAQILTSALSVFSAEILVQPVTTRGSNPYIHKERESIDCLKVSVELFRDLPSFKEYCLSISKHRGAKRAAIVVFCNDAYIPFSTDASLSSRSRMAMNNLVGADSLVDAHSHLSPVLSTRVDKPTNDCHGHDLYIQDLATSSTNPVTKATHPRHIPIETGTKTVGPSQSIFADASAFVETENSEYSSKDSVDFFDDLFEKLFIDKEDELCAALLATGDVKGLMILDNQIRYWPKEKINCSVVRSITVYFPGKGERNATSKVGVSNDFISRRLQNGMSKFFSLFLSGRHQAQKSSNKQLDATSHGDEILESKHDDEAEAEAVSPRSQITDADAMQRAQIRIKSGDALILPRFKAAFMQVDGASPEDIERAWNSIQYYRNDGELFIEPPSMFSSIGDFQTMPTLSANSGRSRAINDQTIYRSNLNVQKIMMDIGIDPIDYTS</sequence>
<organism evidence="1 2">
    <name type="scientific">Giardia intestinalis (strain P15)</name>
    <name type="common">Giardia lamblia</name>
    <dbReference type="NCBI Taxonomy" id="658858"/>
    <lineage>
        <taxon>Eukaryota</taxon>
        <taxon>Metamonada</taxon>
        <taxon>Diplomonadida</taxon>
        <taxon>Hexamitidae</taxon>
        <taxon>Giardiinae</taxon>
        <taxon>Giardia</taxon>
    </lineage>
</organism>
<name>E1F803_GIAIA</name>
<evidence type="ECO:0000313" key="2">
    <source>
        <dbReference type="Proteomes" id="UP000008974"/>
    </source>
</evidence>
<dbReference type="VEuPathDB" id="GiardiaDB:GLP15_4475"/>